<evidence type="ECO:0000259" key="1">
    <source>
        <dbReference type="Pfam" id="PF21762"/>
    </source>
</evidence>
<dbReference type="GO" id="GO:0005634">
    <property type="term" value="C:nucleus"/>
    <property type="evidence" value="ECO:0007669"/>
    <property type="project" value="TreeGrafter"/>
</dbReference>
<dbReference type="Proteomes" id="UP000700596">
    <property type="component" value="Unassembled WGS sequence"/>
</dbReference>
<accession>A0A9P9IR63</accession>
<protein>
    <recommendedName>
        <fullName evidence="1">Gfd2/YDR514C-like C-terminal domain-containing protein</fullName>
    </recommendedName>
</protein>
<organism evidence="2 3">
    <name type="scientific">Dendryphion nanum</name>
    <dbReference type="NCBI Taxonomy" id="256645"/>
    <lineage>
        <taxon>Eukaryota</taxon>
        <taxon>Fungi</taxon>
        <taxon>Dikarya</taxon>
        <taxon>Ascomycota</taxon>
        <taxon>Pezizomycotina</taxon>
        <taxon>Dothideomycetes</taxon>
        <taxon>Pleosporomycetidae</taxon>
        <taxon>Pleosporales</taxon>
        <taxon>Torulaceae</taxon>
        <taxon>Dendryphion</taxon>
    </lineage>
</organism>
<dbReference type="SUPFAM" id="SSF53098">
    <property type="entry name" value="Ribonuclease H-like"/>
    <property type="match status" value="1"/>
</dbReference>
<comment type="caution">
    <text evidence="2">The sequence shown here is derived from an EMBL/GenBank/DDBJ whole genome shotgun (WGS) entry which is preliminary data.</text>
</comment>
<reference evidence="2" key="1">
    <citation type="journal article" date="2021" name="Nat. Commun.">
        <title>Genetic determinants of endophytism in the Arabidopsis root mycobiome.</title>
        <authorList>
            <person name="Mesny F."/>
            <person name="Miyauchi S."/>
            <person name="Thiergart T."/>
            <person name="Pickel B."/>
            <person name="Atanasova L."/>
            <person name="Karlsson M."/>
            <person name="Huettel B."/>
            <person name="Barry K.W."/>
            <person name="Haridas S."/>
            <person name="Chen C."/>
            <person name="Bauer D."/>
            <person name="Andreopoulos W."/>
            <person name="Pangilinan J."/>
            <person name="LaButti K."/>
            <person name="Riley R."/>
            <person name="Lipzen A."/>
            <person name="Clum A."/>
            <person name="Drula E."/>
            <person name="Henrissat B."/>
            <person name="Kohler A."/>
            <person name="Grigoriev I.V."/>
            <person name="Martin F.M."/>
            <person name="Hacquard S."/>
        </authorList>
    </citation>
    <scope>NUCLEOTIDE SEQUENCE</scope>
    <source>
        <strain evidence="2">MPI-CAGE-CH-0243</strain>
    </source>
</reference>
<gene>
    <name evidence="2" type="ORF">B0J11DRAFT_566227</name>
</gene>
<name>A0A9P9IR63_9PLEO</name>
<dbReference type="OrthoDB" id="5953249at2759"/>
<evidence type="ECO:0000313" key="3">
    <source>
        <dbReference type="Proteomes" id="UP000700596"/>
    </source>
</evidence>
<dbReference type="Pfam" id="PF21762">
    <property type="entry name" value="DEDDh_C"/>
    <property type="match status" value="1"/>
</dbReference>
<dbReference type="InterPro" id="IPR048519">
    <property type="entry name" value="Gfd2/YDR514C-like_C"/>
</dbReference>
<dbReference type="InterPro" id="IPR012337">
    <property type="entry name" value="RNaseH-like_sf"/>
</dbReference>
<keyword evidence="3" id="KW-1185">Reference proteome</keyword>
<feature type="domain" description="Gfd2/YDR514C-like C-terminal" evidence="1">
    <location>
        <begin position="34"/>
        <end position="238"/>
    </location>
</feature>
<dbReference type="EMBL" id="JAGMWT010000004">
    <property type="protein sequence ID" value="KAH7130142.1"/>
    <property type="molecule type" value="Genomic_DNA"/>
</dbReference>
<dbReference type="InterPro" id="IPR040151">
    <property type="entry name" value="Gfd2/YDR514C-like"/>
</dbReference>
<dbReference type="PANTHER" id="PTHR28083">
    <property type="entry name" value="GOOD FOR FULL DBP5 ACTIVITY PROTEIN 2"/>
    <property type="match status" value="1"/>
</dbReference>
<dbReference type="AlphaFoldDB" id="A0A9P9IR63"/>
<evidence type="ECO:0000313" key="2">
    <source>
        <dbReference type="EMBL" id="KAH7130142.1"/>
    </source>
</evidence>
<proteinExistence type="predicted"/>
<dbReference type="PANTHER" id="PTHR28083:SF1">
    <property type="entry name" value="GOOD FOR FULL DBP5 ACTIVITY PROTEIN 2"/>
    <property type="match status" value="1"/>
</dbReference>
<sequence length="330" mass="37453">MPPILSTTEAHCCLSEAFYLSTPTHCPLPRDPILACIDLEWHKPKDVTPRIRFLTEIGISTLDTRVLRSTKPGQYGVEWLCQMQAFHFRPIDCRDLHYDNIDKRRNIPLDAADKFLFGTSTFVEREELGITLTAALSIADNEATVAFDSSPVYRNIILVGQGWNACEATMIKEHIGLNLDALPFVTAIIDTQILFMKSADEEKKQKPGLARLMEEYGVELLHLHNGANDAVYTLVVLVLGTLWRDAYDKVRDSMDWERMTATFPGMQCVGEKGIEALKRKILGRDRVENDREDVGREPTELESVDNIEMIFRMLRNAQKRVDGPICLTVE</sequence>